<reference evidence="2 3" key="1">
    <citation type="submission" date="2012-02" db="EMBL/GenBank/DDBJ databases">
        <title>Improved High-Quality Draft sequence of Microvirga sp. WSM3557.</title>
        <authorList>
            <consortium name="US DOE Joint Genome Institute"/>
            <person name="Lucas S."/>
            <person name="Han J."/>
            <person name="Lapidus A."/>
            <person name="Cheng J.-F."/>
            <person name="Goodwin L."/>
            <person name="Pitluck S."/>
            <person name="Peters L."/>
            <person name="Zhang X."/>
            <person name="Detter J.C."/>
            <person name="Han C."/>
            <person name="Tapia R."/>
            <person name="Land M."/>
            <person name="Hauser L."/>
            <person name="Kyrpides N."/>
            <person name="Ivanova N."/>
            <person name="Pagani I."/>
            <person name="Brau L."/>
            <person name="Yates R."/>
            <person name="O'Hara G."/>
            <person name="Rui T."/>
            <person name="Howieson J."/>
            <person name="Reeve W."/>
            <person name="Woyke T."/>
        </authorList>
    </citation>
    <scope>NUCLEOTIDE SEQUENCE [LARGE SCALE GENOMIC DNA]</scope>
    <source>
        <strain evidence="2 3">WSM3557</strain>
    </source>
</reference>
<dbReference type="PATRIC" id="fig|864069.3.peg.778"/>
<dbReference type="PANTHER" id="PTHR33840">
    <property type="match status" value="1"/>
</dbReference>
<dbReference type="HOGENOM" id="CLU_005049_5_2_5"/>
<dbReference type="eggNOG" id="COG3673">
    <property type="taxonomic scope" value="Bacteria"/>
</dbReference>
<dbReference type="OrthoDB" id="4378831at2"/>
<dbReference type="EMBL" id="JH660637">
    <property type="protein sequence ID" value="EIM30452.1"/>
    <property type="molecule type" value="Genomic_DNA"/>
</dbReference>
<dbReference type="SUPFAM" id="SSF53474">
    <property type="entry name" value="alpha/beta-Hydrolases"/>
    <property type="match status" value="1"/>
</dbReference>
<evidence type="ECO:0000259" key="1">
    <source>
        <dbReference type="Pfam" id="PF09994"/>
    </source>
</evidence>
<dbReference type="InterPro" id="IPR029058">
    <property type="entry name" value="AB_hydrolase_fold"/>
</dbReference>
<accession>I4Z2L0</accession>
<gene>
    <name evidence="2" type="ORF">MicloDRAFT_00007010</name>
</gene>
<dbReference type="AlphaFoldDB" id="I4Z2L0"/>
<dbReference type="Pfam" id="PF09994">
    <property type="entry name" value="T6SS_Tle1-like_cat"/>
    <property type="match status" value="1"/>
</dbReference>
<feature type="domain" description="T6SS Phospholipase effector Tle1-like catalytic" evidence="1">
    <location>
        <begin position="2"/>
        <end position="259"/>
    </location>
</feature>
<sequence length="354" mass="40025">MKNVVVCCDGTANEFAGNKTNVLRTYSVIAQSDRQVAAYLPGIGTMEPPGALSDIGRRFVRFMARAVGYGLEHEIRKAYAYISRAYEPGDKLYLFGFSRGAYTVRAVASLLRMYGLLHRDAEDLVPYAIRYLMAASEDTSSFAKAFRTAADFKRTFSVGQCRPHFVGVWDTVSSVGWLANPLRLPFTAWNDEIEHGRHAISIDERRAFFRTNLWIQRAPVTRGDFVQVWFAGCHCDVGGGYPESEAGLSKIAFTWMLDEASALGLHVDKTKLAHELGGAPGRSKPDPDAKIHQSLDWRWWPAEFIPKSRYENGRIRYLMNLGARRRIPEGALIHHSVRDRKQYKPQLPTNFSWI</sequence>
<proteinExistence type="predicted"/>
<dbReference type="STRING" id="864069.MicloDRAFT_00007010"/>
<dbReference type="InterPro" id="IPR018712">
    <property type="entry name" value="Tle1-like_cat"/>
</dbReference>
<evidence type="ECO:0000313" key="2">
    <source>
        <dbReference type="EMBL" id="EIM30452.1"/>
    </source>
</evidence>
<dbReference type="PANTHER" id="PTHR33840:SF1">
    <property type="entry name" value="TLE1 PHOSPHOLIPASE DOMAIN-CONTAINING PROTEIN"/>
    <property type="match status" value="1"/>
</dbReference>
<dbReference type="Proteomes" id="UP000003947">
    <property type="component" value="Unassembled WGS sequence"/>
</dbReference>
<dbReference type="RefSeq" id="WP_009489300.1">
    <property type="nucleotide sequence ID" value="NZ_CP141048.1"/>
</dbReference>
<organism evidence="2 3">
    <name type="scientific">Microvirga lotononidis</name>
    <dbReference type="NCBI Taxonomy" id="864069"/>
    <lineage>
        <taxon>Bacteria</taxon>
        <taxon>Pseudomonadati</taxon>
        <taxon>Pseudomonadota</taxon>
        <taxon>Alphaproteobacteria</taxon>
        <taxon>Hyphomicrobiales</taxon>
        <taxon>Methylobacteriaceae</taxon>
        <taxon>Microvirga</taxon>
    </lineage>
</organism>
<evidence type="ECO:0000313" key="3">
    <source>
        <dbReference type="Proteomes" id="UP000003947"/>
    </source>
</evidence>
<name>I4Z2L0_9HYPH</name>
<protein>
    <recommendedName>
        <fullName evidence="1">T6SS Phospholipase effector Tle1-like catalytic domain-containing protein</fullName>
    </recommendedName>
</protein>
<keyword evidence="3" id="KW-1185">Reference proteome</keyword>